<evidence type="ECO:0000313" key="3">
    <source>
        <dbReference type="Proteomes" id="UP000193933"/>
    </source>
</evidence>
<sequence length="112" mass="12361">MIKTLIWLLSLTSLSASAFTALQCGPFDLKAGQKGTVTVNGVNAKIKSTTFLKAKDDYDNVKLHWRVKNAKAPGMIDMDLVTRQGKSLLDAEIVRTSQSQIKIRGSYDCEKK</sequence>
<feature type="chain" id="PRO_5012394215" description="DUF2541 domain-containing protein" evidence="1">
    <location>
        <begin position="19"/>
        <end position="112"/>
    </location>
</feature>
<dbReference type="Proteomes" id="UP000193933">
    <property type="component" value="Unassembled WGS sequence"/>
</dbReference>
<dbReference type="EMBL" id="MLFN01000061">
    <property type="protein sequence ID" value="ORM51118.1"/>
    <property type="molecule type" value="Genomic_DNA"/>
</dbReference>
<name>A0A1X1BSD7_9GAMM</name>
<feature type="signal peptide" evidence="1">
    <location>
        <begin position="1"/>
        <end position="18"/>
    </location>
</feature>
<accession>A0A1X1BSD7</accession>
<reference evidence="2 3" key="1">
    <citation type="journal article" date="2017" name="Antonie Van Leeuwenhoek">
        <title>Phylogenomic resolution of the bacterial genus Pantoea and its relationship with Erwinia and Tatumella.</title>
        <authorList>
            <person name="Palmer M."/>
            <person name="Steenkamp E.T."/>
            <person name="Coetzee M.P."/>
            <person name="Chan W.Y."/>
            <person name="van Zyl E."/>
            <person name="De Maayer P."/>
            <person name="Coutinho T.A."/>
            <person name="Blom J."/>
            <person name="Smits T.H."/>
            <person name="Duffy B."/>
            <person name="Venter S.N."/>
        </authorList>
    </citation>
    <scope>NUCLEOTIDE SEQUENCE [LARGE SCALE GENOMIC DNA]</scope>
    <source>
        <strain evidence="2 3">LMG 24534</strain>
    </source>
</reference>
<dbReference type="OrthoDB" id="6630722at2"/>
<evidence type="ECO:0000256" key="1">
    <source>
        <dbReference type="SAM" id="SignalP"/>
    </source>
</evidence>
<keyword evidence="3" id="KW-1185">Reference proteome</keyword>
<keyword evidence="1" id="KW-0732">Signal</keyword>
<dbReference type="AlphaFoldDB" id="A0A1X1BSD7"/>
<proteinExistence type="predicted"/>
<evidence type="ECO:0008006" key="4">
    <source>
        <dbReference type="Google" id="ProtNLM"/>
    </source>
</evidence>
<protein>
    <recommendedName>
        <fullName evidence="4">DUF2541 domain-containing protein</fullName>
    </recommendedName>
</protein>
<gene>
    <name evidence="2" type="ORF">HA41_16735</name>
</gene>
<organism evidence="2 3">
    <name type="scientific">Pantoea conspicua</name>
    <dbReference type="NCBI Taxonomy" id="472705"/>
    <lineage>
        <taxon>Bacteria</taxon>
        <taxon>Pseudomonadati</taxon>
        <taxon>Pseudomonadota</taxon>
        <taxon>Gammaproteobacteria</taxon>
        <taxon>Enterobacterales</taxon>
        <taxon>Erwiniaceae</taxon>
        <taxon>Pantoea</taxon>
    </lineage>
</organism>
<evidence type="ECO:0000313" key="2">
    <source>
        <dbReference type="EMBL" id="ORM51118.1"/>
    </source>
</evidence>
<comment type="caution">
    <text evidence="2">The sequence shown here is derived from an EMBL/GenBank/DDBJ whole genome shotgun (WGS) entry which is preliminary data.</text>
</comment>